<feature type="region of interest" description="Disordered" evidence="3">
    <location>
        <begin position="143"/>
        <end position="166"/>
    </location>
</feature>
<dbReference type="Gene3D" id="1.20.1270.220">
    <property type="match status" value="1"/>
</dbReference>
<accession>R4X8T6</accession>
<evidence type="ECO:0000259" key="4">
    <source>
        <dbReference type="PROSITE" id="PS51037"/>
    </source>
</evidence>
<dbReference type="InterPro" id="IPR038704">
    <property type="entry name" value="YEAST_sf"/>
</dbReference>
<dbReference type="VEuPathDB" id="FungiDB:TAPDE_001992"/>
<dbReference type="EMBL" id="CAHR02000069">
    <property type="protein sequence ID" value="CCG82063.1"/>
    <property type="molecule type" value="Genomic_DNA"/>
</dbReference>
<evidence type="ECO:0000313" key="5">
    <source>
        <dbReference type="EMBL" id="CCG82063.1"/>
    </source>
</evidence>
<comment type="caution">
    <text evidence="5">The sequence shown here is derived from an EMBL/GenBank/DDBJ whole genome shotgun (WGS) entry which is preliminary data.</text>
</comment>
<feature type="domain" description="YEATS" evidence="4">
    <location>
        <begin position="1"/>
        <end position="136"/>
    </location>
</feature>
<evidence type="ECO:0000313" key="6">
    <source>
        <dbReference type="Proteomes" id="UP000013776"/>
    </source>
</evidence>
<dbReference type="AlphaFoldDB" id="R4X8T6"/>
<protein>
    <submittedName>
        <fullName evidence="5">Transcription initiation factor TFIID subunit 14</fullName>
    </submittedName>
</protein>
<gene>
    <name evidence="5" type="ORF">TAPDE_001992</name>
</gene>
<dbReference type="InterPro" id="IPR016665">
    <property type="entry name" value="Sas5/TAF14"/>
</dbReference>
<dbReference type="Pfam" id="PF17035">
    <property type="entry name" value="BET"/>
    <property type="match status" value="1"/>
</dbReference>
<dbReference type="InterPro" id="IPR027353">
    <property type="entry name" value="NET_dom"/>
</dbReference>
<dbReference type="CDD" id="cd16905">
    <property type="entry name" value="YEATS_Taf14_like"/>
    <property type="match status" value="1"/>
</dbReference>
<proteinExistence type="predicted"/>
<dbReference type="OrthoDB" id="1741717at2759"/>
<dbReference type="PANTHER" id="PTHR23195">
    <property type="entry name" value="YEATS DOMAIN"/>
    <property type="match status" value="1"/>
</dbReference>
<dbReference type="GO" id="GO:0005634">
    <property type="term" value="C:nucleus"/>
    <property type="evidence" value="ECO:0007669"/>
    <property type="project" value="UniProtKB-SubCell"/>
</dbReference>
<evidence type="ECO:0000256" key="1">
    <source>
        <dbReference type="ARBA" id="ARBA00023242"/>
    </source>
</evidence>
<dbReference type="PIRSF" id="PIRSF016551">
    <property type="entry name" value="SAS5/TFIID_14"/>
    <property type="match status" value="1"/>
</dbReference>
<dbReference type="Gene3D" id="2.60.40.1970">
    <property type="entry name" value="YEATS domain"/>
    <property type="match status" value="1"/>
</dbReference>
<dbReference type="GO" id="GO:0000785">
    <property type="term" value="C:chromatin"/>
    <property type="evidence" value="ECO:0007669"/>
    <property type="project" value="UniProtKB-ARBA"/>
</dbReference>
<evidence type="ECO:0000256" key="2">
    <source>
        <dbReference type="PROSITE-ProRule" id="PRU00376"/>
    </source>
</evidence>
<dbReference type="Proteomes" id="UP000013776">
    <property type="component" value="Unassembled WGS sequence"/>
</dbReference>
<dbReference type="STRING" id="1097556.R4X8T6"/>
<evidence type="ECO:0000256" key="3">
    <source>
        <dbReference type="SAM" id="MobiDB-lite"/>
    </source>
</evidence>
<dbReference type="eggNOG" id="KOG3149">
    <property type="taxonomic scope" value="Eukaryota"/>
</dbReference>
<dbReference type="InterPro" id="IPR005033">
    <property type="entry name" value="YEATS"/>
</dbReference>
<dbReference type="GO" id="GO:0006355">
    <property type="term" value="P:regulation of DNA-templated transcription"/>
    <property type="evidence" value="ECO:0007669"/>
    <property type="project" value="InterPro"/>
</dbReference>
<keyword evidence="1 2" id="KW-0539">Nucleus</keyword>
<dbReference type="InterPro" id="IPR055129">
    <property type="entry name" value="YEATS_dom"/>
</dbReference>
<sequence>MGEVIEKTIKFVTTIRTLSEKPLVEGVYPMREWTCQVLMDDAQGNEITPPFIEKVIFKLHPTFTNPNKTVKKPPFKIIEEGWGEFEMHIALHYTDGGGSQTIAHDLNFQSGDRYEKPQKLTFKNPKPNLLRALQGVAPVAAKTEYDQGTPKNKRSADGTEKKSKKRRVVDIDKLADGLQKLGEDDLVQIVQIVNDGKTDDMYVRNDLEEGEFHIDLHTLSDQLLIDMQRFVDSVQR</sequence>
<dbReference type="InterPro" id="IPR038336">
    <property type="entry name" value="NET_sf"/>
</dbReference>
<organism evidence="5 6">
    <name type="scientific">Taphrina deformans (strain PYCC 5710 / ATCC 11124 / CBS 356.35 / IMI 108563 / JCM 9778 / NBRC 8474)</name>
    <name type="common">Peach leaf curl fungus</name>
    <name type="synonym">Lalaria deformans</name>
    <dbReference type="NCBI Taxonomy" id="1097556"/>
    <lineage>
        <taxon>Eukaryota</taxon>
        <taxon>Fungi</taxon>
        <taxon>Dikarya</taxon>
        <taxon>Ascomycota</taxon>
        <taxon>Taphrinomycotina</taxon>
        <taxon>Taphrinomycetes</taxon>
        <taxon>Taphrinales</taxon>
        <taxon>Taphrinaceae</taxon>
        <taxon>Taphrina</taxon>
    </lineage>
</organism>
<dbReference type="PROSITE" id="PS51037">
    <property type="entry name" value="YEATS"/>
    <property type="match status" value="1"/>
</dbReference>
<name>R4X8T6_TAPDE</name>
<reference evidence="5 6" key="1">
    <citation type="journal article" date="2013" name="MBio">
        <title>Genome sequencing of the plant pathogen Taphrina deformans, the causal agent of peach leaf curl.</title>
        <authorList>
            <person name="Cisse O.H."/>
            <person name="Almeida J.M.G.C.F."/>
            <person name="Fonseca A."/>
            <person name="Kumar A.A."/>
            <person name="Salojaervi J."/>
            <person name="Overmyer K."/>
            <person name="Hauser P.M."/>
            <person name="Pagni M."/>
        </authorList>
    </citation>
    <scope>NUCLEOTIDE SEQUENCE [LARGE SCALE GENOMIC DNA]</scope>
    <source>
        <strain evidence="6">PYCC 5710 / ATCC 11124 / CBS 356.35 / IMI 108563 / JCM 9778 / NBRC 8474</strain>
    </source>
</reference>
<comment type="subcellular location">
    <subcellularLocation>
        <location evidence="2">Nucleus</location>
    </subcellularLocation>
</comment>
<dbReference type="Pfam" id="PF03366">
    <property type="entry name" value="YEATS"/>
    <property type="match status" value="1"/>
</dbReference>
<keyword evidence="6" id="KW-1185">Reference proteome</keyword>